<dbReference type="Proteomes" id="UP001165960">
    <property type="component" value="Unassembled WGS sequence"/>
</dbReference>
<name>A0ACC2S1D1_9FUNG</name>
<sequence length="294" mass="32259">MEGQDSSLEKFSISHDDLPFVTKGFINTSQLNDGTPGFLGSSSKIGARVNGVNNTAYLKQNQEDYQSCLNSKADSNSATFEINPKTANVAPLAKSNRVEFNSFNPDVEFNVEFIKPALKSDDVAGSFEHTQSNLSSLNLNPDRNLASDDQNRNINNHTNINCNDHGVPRANTNDDIYPNWTSSQPNAGVSNTMAHDANTESHSGTEFYSNKPMETESMTNSHPPNDKIFNFLNSPMEIDTPSGVPHNFNQPMDEANTPKKIADIKASIAALNQRVHQPVLNGNKQWALPALPRP</sequence>
<proteinExistence type="predicted"/>
<evidence type="ECO:0000313" key="2">
    <source>
        <dbReference type="Proteomes" id="UP001165960"/>
    </source>
</evidence>
<accession>A0ACC2S1D1</accession>
<reference evidence="1" key="1">
    <citation type="submission" date="2022-04" db="EMBL/GenBank/DDBJ databases">
        <title>Genome of the entomopathogenic fungus Entomophthora muscae.</title>
        <authorList>
            <person name="Elya C."/>
            <person name="Lovett B.R."/>
            <person name="Lee E."/>
            <person name="Macias A.M."/>
            <person name="Hajek A.E."/>
            <person name="De Bivort B.L."/>
            <person name="Kasson M.T."/>
            <person name="De Fine Licht H.H."/>
            <person name="Stajich J.E."/>
        </authorList>
    </citation>
    <scope>NUCLEOTIDE SEQUENCE</scope>
    <source>
        <strain evidence="1">Berkeley</strain>
    </source>
</reference>
<comment type="caution">
    <text evidence="1">The sequence shown here is derived from an EMBL/GenBank/DDBJ whole genome shotgun (WGS) entry which is preliminary data.</text>
</comment>
<organism evidence="1 2">
    <name type="scientific">Entomophthora muscae</name>
    <dbReference type="NCBI Taxonomy" id="34485"/>
    <lineage>
        <taxon>Eukaryota</taxon>
        <taxon>Fungi</taxon>
        <taxon>Fungi incertae sedis</taxon>
        <taxon>Zoopagomycota</taxon>
        <taxon>Entomophthoromycotina</taxon>
        <taxon>Entomophthoromycetes</taxon>
        <taxon>Entomophthorales</taxon>
        <taxon>Entomophthoraceae</taxon>
        <taxon>Entomophthora</taxon>
    </lineage>
</organism>
<dbReference type="EMBL" id="QTSX02006081">
    <property type="protein sequence ID" value="KAJ9056016.1"/>
    <property type="molecule type" value="Genomic_DNA"/>
</dbReference>
<keyword evidence="2" id="KW-1185">Reference proteome</keyword>
<protein>
    <submittedName>
        <fullName evidence="1">Uncharacterized protein</fullName>
    </submittedName>
</protein>
<evidence type="ECO:0000313" key="1">
    <source>
        <dbReference type="EMBL" id="KAJ9056016.1"/>
    </source>
</evidence>
<gene>
    <name evidence="1" type="ORF">DSO57_1037436</name>
</gene>